<protein>
    <submittedName>
        <fullName evidence="1">Uncharacterized protein</fullName>
    </submittedName>
</protein>
<sequence length="43" mass="5180">MQANVFYRHNNVRPGRFLRLTLDFRSQCLAYDSVRFVLPSNNY</sequence>
<gene>
    <name evidence="1" type="ORF">ACAOBT_LOCUS31264</name>
</gene>
<name>A0A9P0MCV3_ACAOB</name>
<keyword evidence="2" id="KW-1185">Reference proteome</keyword>
<dbReference type="EMBL" id="CAKOFQ010007938">
    <property type="protein sequence ID" value="CAH2010028.1"/>
    <property type="molecule type" value="Genomic_DNA"/>
</dbReference>
<organism evidence="1 2">
    <name type="scientific">Acanthoscelides obtectus</name>
    <name type="common">Bean weevil</name>
    <name type="synonym">Bruchus obtectus</name>
    <dbReference type="NCBI Taxonomy" id="200917"/>
    <lineage>
        <taxon>Eukaryota</taxon>
        <taxon>Metazoa</taxon>
        <taxon>Ecdysozoa</taxon>
        <taxon>Arthropoda</taxon>
        <taxon>Hexapoda</taxon>
        <taxon>Insecta</taxon>
        <taxon>Pterygota</taxon>
        <taxon>Neoptera</taxon>
        <taxon>Endopterygota</taxon>
        <taxon>Coleoptera</taxon>
        <taxon>Polyphaga</taxon>
        <taxon>Cucujiformia</taxon>
        <taxon>Chrysomeloidea</taxon>
        <taxon>Chrysomelidae</taxon>
        <taxon>Bruchinae</taxon>
        <taxon>Bruchini</taxon>
        <taxon>Acanthoscelides</taxon>
    </lineage>
</organism>
<dbReference type="AlphaFoldDB" id="A0A9P0MCV3"/>
<accession>A0A9P0MCV3</accession>
<proteinExistence type="predicted"/>
<evidence type="ECO:0000313" key="1">
    <source>
        <dbReference type="EMBL" id="CAH2010028.1"/>
    </source>
</evidence>
<comment type="caution">
    <text evidence="1">The sequence shown here is derived from an EMBL/GenBank/DDBJ whole genome shotgun (WGS) entry which is preliminary data.</text>
</comment>
<dbReference type="Proteomes" id="UP001152888">
    <property type="component" value="Unassembled WGS sequence"/>
</dbReference>
<evidence type="ECO:0000313" key="2">
    <source>
        <dbReference type="Proteomes" id="UP001152888"/>
    </source>
</evidence>
<reference evidence="1" key="1">
    <citation type="submission" date="2022-03" db="EMBL/GenBank/DDBJ databases">
        <authorList>
            <person name="Sayadi A."/>
        </authorList>
    </citation>
    <scope>NUCLEOTIDE SEQUENCE</scope>
</reference>